<proteinExistence type="predicted"/>
<name>A0A8J4EAR4_9ACTN</name>
<reference evidence="1" key="1">
    <citation type="submission" date="2021-01" db="EMBL/GenBank/DDBJ databases">
        <title>Whole genome shotgun sequence of Virgisporangium ochraceum NBRC 16418.</title>
        <authorList>
            <person name="Komaki H."/>
            <person name="Tamura T."/>
        </authorList>
    </citation>
    <scope>NUCLEOTIDE SEQUENCE</scope>
    <source>
        <strain evidence="1">NBRC 16418</strain>
    </source>
</reference>
<evidence type="ECO:0000313" key="2">
    <source>
        <dbReference type="Proteomes" id="UP000635606"/>
    </source>
</evidence>
<evidence type="ECO:0000313" key="1">
    <source>
        <dbReference type="EMBL" id="GIJ68590.1"/>
    </source>
</evidence>
<dbReference type="AlphaFoldDB" id="A0A8J4EAR4"/>
<dbReference type="EMBL" id="BOPH01000043">
    <property type="protein sequence ID" value="GIJ68590.1"/>
    <property type="molecule type" value="Genomic_DNA"/>
</dbReference>
<keyword evidence="2" id="KW-1185">Reference proteome</keyword>
<comment type="caution">
    <text evidence="1">The sequence shown here is derived from an EMBL/GenBank/DDBJ whole genome shotgun (WGS) entry which is preliminary data.</text>
</comment>
<sequence>MLARVTDAERAWLRAREVVGLYGDPSVPWSIVLQATLGEPLNPGVLLGRLAALAGRFPHLGGAPSVVSSGRPEDVRADFASRIYDGRSPLVRVAVLDRTLLLAAHHGAVDGLGLLALLGAAVDRPVRTGVVGMRDREIAPSFALAAARRVGEAVFAPPMRLRSVPSEADGEVLVSADLPRLGVGTAAVTAAAASVVREWNRRRRGRMVAAIGASRRDGDDLTPEHRAAYLRLRLPPGTDRASVRAMLENQRLEPDFPPSRNPLLRLGARALAGRLGATFLASNLGAVEVGPPVAALTFFPQPSGPVGVAIGVVSTAGSTSLTVRARRRDLTDAAASDLLARLVAAVRS</sequence>
<gene>
    <name evidence="1" type="ORF">Voc01_035070</name>
</gene>
<organism evidence="1 2">
    <name type="scientific">Virgisporangium ochraceum</name>
    <dbReference type="NCBI Taxonomy" id="65505"/>
    <lineage>
        <taxon>Bacteria</taxon>
        <taxon>Bacillati</taxon>
        <taxon>Actinomycetota</taxon>
        <taxon>Actinomycetes</taxon>
        <taxon>Micromonosporales</taxon>
        <taxon>Micromonosporaceae</taxon>
        <taxon>Virgisporangium</taxon>
    </lineage>
</organism>
<protein>
    <submittedName>
        <fullName evidence="1">Uncharacterized protein</fullName>
    </submittedName>
</protein>
<dbReference type="Proteomes" id="UP000635606">
    <property type="component" value="Unassembled WGS sequence"/>
</dbReference>
<accession>A0A8J4EAR4</accession>